<feature type="region of interest" description="Disordered" evidence="1">
    <location>
        <begin position="18"/>
        <end position="45"/>
    </location>
</feature>
<protein>
    <submittedName>
        <fullName evidence="2">Uncharacterized protein</fullName>
    </submittedName>
</protein>
<dbReference type="EMBL" id="BMVX01000028">
    <property type="protein sequence ID" value="GGZ89815.1"/>
    <property type="molecule type" value="Genomic_DNA"/>
</dbReference>
<accession>A0A918VDB8</accession>
<dbReference type="RefSeq" id="WP_189829042.1">
    <property type="nucleotide sequence ID" value="NZ_BMVX01000028.1"/>
</dbReference>
<dbReference type="Proteomes" id="UP000634660">
    <property type="component" value="Unassembled WGS sequence"/>
</dbReference>
<dbReference type="AlphaFoldDB" id="A0A918VDB8"/>
<evidence type="ECO:0000313" key="2">
    <source>
        <dbReference type="EMBL" id="GGZ89815.1"/>
    </source>
</evidence>
<reference evidence="2" key="2">
    <citation type="submission" date="2020-09" db="EMBL/GenBank/DDBJ databases">
        <authorList>
            <person name="Sun Q."/>
            <person name="Ohkuma M."/>
        </authorList>
    </citation>
    <scope>NUCLEOTIDE SEQUENCE</scope>
    <source>
        <strain evidence="2">JCM 4834</strain>
    </source>
</reference>
<comment type="caution">
    <text evidence="2">The sequence shown here is derived from an EMBL/GenBank/DDBJ whole genome shotgun (WGS) entry which is preliminary data.</text>
</comment>
<gene>
    <name evidence="2" type="ORF">GCM10010371_57120</name>
</gene>
<reference evidence="2" key="1">
    <citation type="journal article" date="2014" name="Int. J. Syst. Evol. Microbiol.">
        <title>Complete genome sequence of Corynebacterium casei LMG S-19264T (=DSM 44701T), isolated from a smear-ripened cheese.</title>
        <authorList>
            <consortium name="US DOE Joint Genome Institute (JGI-PGF)"/>
            <person name="Walter F."/>
            <person name="Albersmeier A."/>
            <person name="Kalinowski J."/>
            <person name="Ruckert C."/>
        </authorList>
    </citation>
    <scope>NUCLEOTIDE SEQUENCE</scope>
    <source>
        <strain evidence="2">JCM 4834</strain>
    </source>
</reference>
<proteinExistence type="predicted"/>
<evidence type="ECO:0000313" key="3">
    <source>
        <dbReference type="Proteomes" id="UP000634660"/>
    </source>
</evidence>
<name>A0A918VDB8_9ACTN</name>
<feature type="compositionally biased region" description="Basic and acidic residues" evidence="1">
    <location>
        <begin position="18"/>
        <end position="38"/>
    </location>
</feature>
<evidence type="ECO:0000256" key="1">
    <source>
        <dbReference type="SAM" id="MobiDB-lite"/>
    </source>
</evidence>
<organism evidence="2 3">
    <name type="scientific">Streptomyces subrutilus</name>
    <dbReference type="NCBI Taxonomy" id="36818"/>
    <lineage>
        <taxon>Bacteria</taxon>
        <taxon>Bacillati</taxon>
        <taxon>Actinomycetota</taxon>
        <taxon>Actinomycetes</taxon>
        <taxon>Kitasatosporales</taxon>
        <taxon>Streptomycetaceae</taxon>
        <taxon>Streptomyces</taxon>
    </lineage>
</organism>
<sequence length="45" mass="4591">MSALEQAKAAAKAAAEAADRAADARRTAEAQLRRHGEAKAVGSRG</sequence>